<comment type="caution">
    <text evidence="2">The sequence shown here is derived from an EMBL/GenBank/DDBJ whole genome shotgun (WGS) entry which is preliminary data.</text>
</comment>
<reference evidence="2 3" key="1">
    <citation type="journal article" date="2023" name="Plants (Basel)">
        <title>Bridging the Gap: Combining Genomics and Transcriptomics Approaches to Understand Stylosanthes scabra, an Orphan Legume from the Brazilian Caatinga.</title>
        <authorList>
            <person name="Ferreira-Neto J.R.C."/>
            <person name="da Silva M.D."/>
            <person name="Binneck E."/>
            <person name="de Melo N.F."/>
            <person name="da Silva R.H."/>
            <person name="de Melo A.L.T.M."/>
            <person name="Pandolfi V."/>
            <person name="Bustamante F.O."/>
            <person name="Brasileiro-Vidal A.C."/>
            <person name="Benko-Iseppon A.M."/>
        </authorList>
    </citation>
    <scope>NUCLEOTIDE SEQUENCE [LARGE SCALE GENOMIC DNA]</scope>
    <source>
        <tissue evidence="2">Leaves</tissue>
    </source>
</reference>
<proteinExistence type="predicted"/>
<dbReference type="EMBL" id="JASCZI010060707">
    <property type="protein sequence ID" value="MED6135452.1"/>
    <property type="molecule type" value="Genomic_DNA"/>
</dbReference>
<dbReference type="InterPro" id="IPR006121">
    <property type="entry name" value="HMA_dom"/>
</dbReference>
<protein>
    <recommendedName>
        <fullName evidence="1">HMA domain-containing protein</fullName>
    </recommendedName>
</protein>
<dbReference type="Proteomes" id="UP001341840">
    <property type="component" value="Unassembled WGS sequence"/>
</dbReference>
<evidence type="ECO:0000313" key="3">
    <source>
        <dbReference type="Proteomes" id="UP001341840"/>
    </source>
</evidence>
<accession>A0ABU6SGC7</accession>
<dbReference type="Pfam" id="PF00403">
    <property type="entry name" value="HMA"/>
    <property type="match status" value="1"/>
</dbReference>
<dbReference type="InterPro" id="IPR042885">
    <property type="entry name" value="HIPP47/16"/>
</dbReference>
<gene>
    <name evidence="2" type="ORF">PIB30_046607</name>
</gene>
<sequence>MTKKIVIQVHNMGSDKCRSKAMKIAAVCQGVQSVAIEGDSRDQLVITGDGVDSVCLANQIRKKFPGASITSVEDVIKREEPQTITTEEYPSSLTTTTHYHPHYDYYRPPYPSYYVYDSYPNTCFFF</sequence>
<dbReference type="PANTHER" id="PTHR46932:SF12">
    <property type="entry name" value="HEAVY METAL-ASSOCIATED ISOPRENYLATED PLANT PROTEIN 47"/>
    <property type="match status" value="1"/>
</dbReference>
<name>A0ABU6SGC7_9FABA</name>
<dbReference type="PANTHER" id="PTHR46932">
    <property type="entry name" value="HEAVY METAL-ASSOCIATED ISOPRENYLATED PLANT PROTEIN 47"/>
    <property type="match status" value="1"/>
</dbReference>
<organism evidence="2 3">
    <name type="scientific">Stylosanthes scabra</name>
    <dbReference type="NCBI Taxonomy" id="79078"/>
    <lineage>
        <taxon>Eukaryota</taxon>
        <taxon>Viridiplantae</taxon>
        <taxon>Streptophyta</taxon>
        <taxon>Embryophyta</taxon>
        <taxon>Tracheophyta</taxon>
        <taxon>Spermatophyta</taxon>
        <taxon>Magnoliopsida</taxon>
        <taxon>eudicotyledons</taxon>
        <taxon>Gunneridae</taxon>
        <taxon>Pentapetalae</taxon>
        <taxon>rosids</taxon>
        <taxon>fabids</taxon>
        <taxon>Fabales</taxon>
        <taxon>Fabaceae</taxon>
        <taxon>Papilionoideae</taxon>
        <taxon>50 kb inversion clade</taxon>
        <taxon>dalbergioids sensu lato</taxon>
        <taxon>Dalbergieae</taxon>
        <taxon>Pterocarpus clade</taxon>
        <taxon>Stylosanthes</taxon>
    </lineage>
</organism>
<dbReference type="PROSITE" id="PS50846">
    <property type="entry name" value="HMA_2"/>
    <property type="match status" value="1"/>
</dbReference>
<evidence type="ECO:0000313" key="2">
    <source>
        <dbReference type="EMBL" id="MED6135452.1"/>
    </source>
</evidence>
<keyword evidence="3" id="KW-1185">Reference proteome</keyword>
<feature type="domain" description="HMA" evidence="1">
    <location>
        <begin position="3"/>
        <end position="72"/>
    </location>
</feature>
<dbReference type="Gene3D" id="3.30.70.100">
    <property type="match status" value="1"/>
</dbReference>
<evidence type="ECO:0000259" key="1">
    <source>
        <dbReference type="PROSITE" id="PS50846"/>
    </source>
</evidence>